<dbReference type="InterPro" id="IPR006067">
    <property type="entry name" value="NO2/SO3_Rdtase_4Fe4S_dom"/>
</dbReference>
<dbReference type="Gene3D" id="3.90.480.10">
    <property type="entry name" value="Sulfite Reductase Hemoprotein,Domain 2"/>
    <property type="match status" value="1"/>
</dbReference>
<keyword evidence="6" id="KW-0411">Iron-sulfur</keyword>
<dbReference type="InterPro" id="IPR045854">
    <property type="entry name" value="NO2/SO3_Rdtase_4Fe4S_sf"/>
</dbReference>
<keyword evidence="3" id="KW-0479">Metal-binding</keyword>
<evidence type="ECO:0000256" key="2">
    <source>
        <dbReference type="ARBA" id="ARBA00022617"/>
    </source>
</evidence>
<evidence type="ECO:0000256" key="4">
    <source>
        <dbReference type="ARBA" id="ARBA00023002"/>
    </source>
</evidence>
<dbReference type="SUPFAM" id="SSF55124">
    <property type="entry name" value="Nitrite/Sulfite reductase N-terminal domain-like"/>
    <property type="match status" value="2"/>
</dbReference>
<protein>
    <submittedName>
        <fullName evidence="9">Nitrite/sulfite reductase</fullName>
    </submittedName>
</protein>
<reference evidence="9" key="1">
    <citation type="submission" date="2021-11" db="EMBL/GenBank/DDBJ databases">
        <title>Description of a new species Pelosinus isolated from the bottom sediments of Lake Baikal.</title>
        <authorList>
            <person name="Zakharyuk A."/>
        </authorList>
    </citation>
    <scope>NUCLEOTIDE SEQUENCE</scope>
    <source>
        <strain evidence="9">Bkl1</strain>
    </source>
</reference>
<evidence type="ECO:0000259" key="8">
    <source>
        <dbReference type="Pfam" id="PF03460"/>
    </source>
</evidence>
<evidence type="ECO:0000259" key="7">
    <source>
        <dbReference type="Pfam" id="PF01077"/>
    </source>
</evidence>
<evidence type="ECO:0000313" key="10">
    <source>
        <dbReference type="Proteomes" id="UP001165492"/>
    </source>
</evidence>
<gene>
    <name evidence="9" type="ORF">LMF89_11710</name>
</gene>
<evidence type="ECO:0000256" key="1">
    <source>
        <dbReference type="ARBA" id="ARBA00022485"/>
    </source>
</evidence>
<dbReference type="EMBL" id="JAJHJB010000014">
    <property type="protein sequence ID" value="MCC5466024.1"/>
    <property type="molecule type" value="Genomic_DNA"/>
</dbReference>
<accession>A0ABS8HS62</accession>
<dbReference type="Pfam" id="PF01077">
    <property type="entry name" value="NIR_SIR"/>
    <property type="match status" value="1"/>
</dbReference>
<dbReference type="Pfam" id="PF03460">
    <property type="entry name" value="NIR_SIR_ferr"/>
    <property type="match status" value="1"/>
</dbReference>
<evidence type="ECO:0000313" key="9">
    <source>
        <dbReference type="EMBL" id="MCC5466024.1"/>
    </source>
</evidence>
<evidence type="ECO:0000256" key="5">
    <source>
        <dbReference type="ARBA" id="ARBA00023004"/>
    </source>
</evidence>
<keyword evidence="2" id="KW-0349">Heme</keyword>
<dbReference type="Gene3D" id="3.30.413.10">
    <property type="entry name" value="Sulfite Reductase Hemoprotein, domain 1"/>
    <property type="match status" value="2"/>
</dbReference>
<dbReference type="PANTHER" id="PTHR32439:SF9">
    <property type="entry name" value="BLR3264 PROTEIN"/>
    <property type="match status" value="1"/>
</dbReference>
<feature type="domain" description="Nitrite/Sulfite reductase ferredoxin-like" evidence="8">
    <location>
        <begin position="45"/>
        <end position="105"/>
    </location>
</feature>
<comment type="caution">
    <text evidence="9">The sequence shown here is derived from an EMBL/GenBank/DDBJ whole genome shotgun (WGS) entry which is preliminary data.</text>
</comment>
<dbReference type="Proteomes" id="UP001165492">
    <property type="component" value="Unassembled WGS sequence"/>
</dbReference>
<evidence type="ECO:0000256" key="3">
    <source>
        <dbReference type="ARBA" id="ARBA00022723"/>
    </source>
</evidence>
<dbReference type="InterPro" id="IPR051329">
    <property type="entry name" value="NIR_SIR_4Fe-4S"/>
</dbReference>
<dbReference type="PANTHER" id="PTHR32439">
    <property type="entry name" value="FERREDOXIN--NITRITE REDUCTASE, CHLOROPLASTIC"/>
    <property type="match status" value="1"/>
</dbReference>
<organism evidence="9 10">
    <name type="scientific">Pelosinus baikalensis</name>
    <dbReference type="NCBI Taxonomy" id="2892015"/>
    <lineage>
        <taxon>Bacteria</taxon>
        <taxon>Bacillati</taxon>
        <taxon>Bacillota</taxon>
        <taxon>Negativicutes</taxon>
        <taxon>Selenomonadales</taxon>
        <taxon>Sporomusaceae</taxon>
        <taxon>Pelosinus</taxon>
    </lineage>
</organism>
<dbReference type="SUPFAM" id="SSF56014">
    <property type="entry name" value="Nitrite and sulphite reductase 4Fe-4S domain-like"/>
    <property type="match status" value="2"/>
</dbReference>
<keyword evidence="10" id="KW-1185">Reference proteome</keyword>
<keyword evidence="1" id="KW-0004">4Fe-4S</keyword>
<name>A0ABS8HS62_9FIRM</name>
<sequence length="523" mass="58191">MITITEDILKSVENFKEKLQQYHEGKLENLKAFSSIMGIYKEGPKDTYMVRPRIAGGVTTANQLQGLSKIAEKYGVDMRFTTRQDIQLHSVKVGDLGNVLDDLLKCGLITRGAGGDGVRNVACSPLSGVAQDEIFDVTPYVKAVTNFMMTDPVNLNLPRKYKIAFSNSLEDTANATIADIGFIAKIVDGKRGFEVYGAGGLGGNAKVSLKLEDFIVDTEALYYVEAMKKVFAREGDRTNRHKARLRFVLLRLGEEEFIKMFKNELDELKKSGQELALHIESVEEDLQTTQEKQSPWDKQYKNVIFPQQQAGYYSVYIHPRKATITTHDLNELLTFLTNLDYETSIRVTLTQGLFVRDVKEKDVQNLLVIASKFSSIFNIENTVACVGPTICNFGLNNSHELLDSILETFKDAPEDIKAALPRVFISGCHNSCGQHQKGLIGFTGKRGRTENGVIPTYAMSFNGKVGPGVARFGDVYGDIPAEKIANLLVDLANLKVNSKCICFDEFIKEKETEVKALVANYSL</sequence>
<dbReference type="InterPro" id="IPR036136">
    <property type="entry name" value="Nit/Sulf_reduc_fer-like_dom_sf"/>
</dbReference>
<keyword evidence="5" id="KW-0408">Iron</keyword>
<proteinExistence type="predicted"/>
<dbReference type="InterPro" id="IPR005117">
    <property type="entry name" value="NiRdtase/SiRdtase_haem-b_fer"/>
</dbReference>
<feature type="domain" description="Nitrite/sulphite reductase 4Fe-4S" evidence="7">
    <location>
        <begin position="115"/>
        <end position="266"/>
    </location>
</feature>
<dbReference type="RefSeq" id="WP_229535222.1">
    <property type="nucleotide sequence ID" value="NZ_JAJHJB010000014.1"/>
</dbReference>
<evidence type="ECO:0000256" key="6">
    <source>
        <dbReference type="ARBA" id="ARBA00023014"/>
    </source>
</evidence>
<keyword evidence="4" id="KW-0560">Oxidoreductase</keyword>